<dbReference type="GO" id="GO:0004844">
    <property type="term" value="F:uracil DNA N-glycosylase activity"/>
    <property type="evidence" value="ECO:0007669"/>
    <property type="project" value="UniProtKB-EC"/>
</dbReference>
<dbReference type="Proteomes" id="UP001055580">
    <property type="component" value="Chromosome"/>
</dbReference>
<dbReference type="InterPro" id="IPR002043">
    <property type="entry name" value="UDG_fam1"/>
</dbReference>
<evidence type="ECO:0000256" key="4">
    <source>
        <dbReference type="ARBA" id="ARBA00012030"/>
    </source>
</evidence>
<dbReference type="RefSeq" id="WP_250751815.1">
    <property type="nucleotide sequence ID" value="NZ_CP098401.1"/>
</dbReference>
<evidence type="ECO:0000256" key="9">
    <source>
        <dbReference type="HAMAP-Rule" id="MF_00148"/>
    </source>
</evidence>
<keyword evidence="8 9" id="KW-0234">DNA repair</keyword>
<dbReference type="NCBIfam" id="TIGR00628">
    <property type="entry name" value="ung"/>
    <property type="match status" value="1"/>
</dbReference>
<evidence type="ECO:0000256" key="1">
    <source>
        <dbReference type="ARBA" id="ARBA00001400"/>
    </source>
</evidence>
<dbReference type="NCBIfam" id="NF003591">
    <property type="entry name" value="PRK05254.1-4"/>
    <property type="match status" value="1"/>
</dbReference>
<accession>A0ABY4TYY5</accession>
<evidence type="ECO:0000256" key="8">
    <source>
        <dbReference type="ARBA" id="ARBA00023204"/>
    </source>
</evidence>
<comment type="function">
    <text evidence="2 9 11">Excises uracil residues from the DNA which can arise as a result of misincorporation of dUMP residues by DNA polymerase or due to deamination of cytosine.</text>
</comment>
<feature type="domain" description="Uracil-DNA glycosylase-like" evidence="12">
    <location>
        <begin position="55"/>
        <end position="215"/>
    </location>
</feature>
<evidence type="ECO:0000313" key="13">
    <source>
        <dbReference type="EMBL" id="URW75523.1"/>
    </source>
</evidence>
<name>A0ABY4TYY5_9SPHN</name>
<dbReference type="NCBIfam" id="NF003589">
    <property type="entry name" value="PRK05254.1-2"/>
    <property type="match status" value="1"/>
</dbReference>
<gene>
    <name evidence="9" type="primary">ung</name>
    <name evidence="13" type="ORF">M9980_13490</name>
</gene>
<evidence type="ECO:0000256" key="5">
    <source>
        <dbReference type="ARBA" id="ARBA00018429"/>
    </source>
</evidence>
<evidence type="ECO:0000256" key="7">
    <source>
        <dbReference type="ARBA" id="ARBA00022801"/>
    </source>
</evidence>
<dbReference type="Pfam" id="PF03167">
    <property type="entry name" value="UDG"/>
    <property type="match status" value="1"/>
</dbReference>
<dbReference type="NCBIfam" id="NF003592">
    <property type="entry name" value="PRK05254.1-5"/>
    <property type="match status" value="1"/>
</dbReference>
<feature type="active site" description="Proton acceptor" evidence="9 10">
    <location>
        <position position="70"/>
    </location>
</feature>
<keyword evidence="6 9" id="KW-0227">DNA damage</keyword>
<dbReference type="SMART" id="SM00987">
    <property type="entry name" value="UreE_C"/>
    <property type="match status" value="1"/>
</dbReference>
<dbReference type="InterPro" id="IPR036895">
    <property type="entry name" value="Uracil-DNA_glycosylase-like_sf"/>
</dbReference>
<dbReference type="SMART" id="SM00986">
    <property type="entry name" value="UDG"/>
    <property type="match status" value="1"/>
</dbReference>
<dbReference type="SUPFAM" id="SSF52141">
    <property type="entry name" value="Uracil-DNA glycosylase-like"/>
    <property type="match status" value="1"/>
</dbReference>
<dbReference type="CDD" id="cd10027">
    <property type="entry name" value="UDG-F1-like"/>
    <property type="match status" value="1"/>
</dbReference>
<evidence type="ECO:0000313" key="14">
    <source>
        <dbReference type="Proteomes" id="UP001055580"/>
    </source>
</evidence>
<dbReference type="Gene3D" id="3.40.470.10">
    <property type="entry name" value="Uracil-DNA glycosylase-like domain"/>
    <property type="match status" value="1"/>
</dbReference>
<proteinExistence type="inferred from homology"/>
<dbReference type="NCBIfam" id="NF003588">
    <property type="entry name" value="PRK05254.1-1"/>
    <property type="match status" value="1"/>
</dbReference>
<comment type="subcellular location">
    <subcellularLocation>
        <location evidence="9">Cytoplasm</location>
    </subcellularLocation>
</comment>
<dbReference type="InterPro" id="IPR018085">
    <property type="entry name" value="Ura-DNA_Glyclase_AS"/>
</dbReference>
<keyword evidence="7 9" id="KW-0378">Hydrolase</keyword>
<comment type="catalytic activity">
    <reaction evidence="1 9 11">
        <text>Hydrolyzes single-stranded DNA or mismatched double-stranded DNA and polynucleotides, releasing free uracil.</text>
        <dbReference type="EC" id="3.2.2.27"/>
    </reaction>
</comment>
<reference evidence="13" key="1">
    <citation type="submission" date="2022-05" db="EMBL/GenBank/DDBJ databases">
        <title>Sphingomonas sp. strain RMG20 Genome sequencing and assembly.</title>
        <authorList>
            <person name="Kim I."/>
        </authorList>
    </citation>
    <scope>NUCLEOTIDE SEQUENCE</scope>
    <source>
        <strain evidence="13">RMG20</strain>
    </source>
</reference>
<evidence type="ECO:0000256" key="2">
    <source>
        <dbReference type="ARBA" id="ARBA00002631"/>
    </source>
</evidence>
<sequence length="229" mass="23601">MTSPILDDLPSAWRDAIVGAVPPAALAALDAFLAAEDAAGATIFPPARDRFTALALTPPEAVRVVILGQDPYHGPGQAHGLAFSVAAGVRVPPSLANIHRELASDLGITKPVSGSLTGWAKQGVLLLNTTLTVRSGEAASHAGRGWDAVTQAILRAVDAGPHPVAFLLWGSHAQKAAAFVDTSRHLVLPAPHPSPLSAHRGFLGCGHFSRANAFLADHGRGTIDWAATG</sequence>
<protein>
    <recommendedName>
        <fullName evidence="5 9">Uracil-DNA glycosylase</fullName>
        <shortName evidence="9">UDG</shortName>
        <ecNumber evidence="4 9">3.2.2.27</ecNumber>
    </recommendedName>
</protein>
<dbReference type="PANTHER" id="PTHR11264">
    <property type="entry name" value="URACIL-DNA GLYCOSYLASE"/>
    <property type="match status" value="1"/>
</dbReference>
<comment type="similarity">
    <text evidence="3 9 11">Belongs to the uracil-DNA glycosylase (UDG) superfamily. UNG family.</text>
</comment>
<organism evidence="13 14">
    <name type="scientific">Sphingomonas donggukensis</name>
    <dbReference type="NCBI Taxonomy" id="2949093"/>
    <lineage>
        <taxon>Bacteria</taxon>
        <taxon>Pseudomonadati</taxon>
        <taxon>Pseudomonadota</taxon>
        <taxon>Alphaproteobacteria</taxon>
        <taxon>Sphingomonadales</taxon>
        <taxon>Sphingomonadaceae</taxon>
        <taxon>Sphingomonas</taxon>
    </lineage>
</organism>
<evidence type="ECO:0000259" key="12">
    <source>
        <dbReference type="SMART" id="SM00986"/>
    </source>
</evidence>
<keyword evidence="14" id="KW-1185">Reference proteome</keyword>
<evidence type="ECO:0000256" key="10">
    <source>
        <dbReference type="PROSITE-ProRule" id="PRU10072"/>
    </source>
</evidence>
<dbReference type="InterPro" id="IPR005122">
    <property type="entry name" value="Uracil-DNA_glycosylase-like"/>
</dbReference>
<dbReference type="PANTHER" id="PTHR11264:SF0">
    <property type="entry name" value="URACIL-DNA GLYCOSYLASE"/>
    <property type="match status" value="1"/>
</dbReference>
<dbReference type="EC" id="3.2.2.27" evidence="4 9"/>
<dbReference type="PROSITE" id="PS00130">
    <property type="entry name" value="U_DNA_GLYCOSYLASE"/>
    <property type="match status" value="1"/>
</dbReference>
<evidence type="ECO:0000256" key="3">
    <source>
        <dbReference type="ARBA" id="ARBA00008184"/>
    </source>
</evidence>
<evidence type="ECO:0000256" key="11">
    <source>
        <dbReference type="RuleBase" id="RU003780"/>
    </source>
</evidence>
<dbReference type="EMBL" id="CP098401">
    <property type="protein sequence ID" value="URW75523.1"/>
    <property type="molecule type" value="Genomic_DNA"/>
</dbReference>
<dbReference type="HAMAP" id="MF_00148">
    <property type="entry name" value="UDG"/>
    <property type="match status" value="1"/>
</dbReference>
<keyword evidence="9" id="KW-0963">Cytoplasm</keyword>
<evidence type="ECO:0000256" key="6">
    <source>
        <dbReference type="ARBA" id="ARBA00022763"/>
    </source>
</evidence>
<keyword evidence="13" id="KW-0326">Glycosidase</keyword>